<dbReference type="Pfam" id="PF13393">
    <property type="entry name" value="tRNA-synt_His"/>
    <property type="match status" value="1"/>
</dbReference>
<dbReference type="EC" id="6.1.1.21" evidence="11"/>
<dbReference type="InterPro" id="IPR006195">
    <property type="entry name" value="aa-tRNA-synth_II"/>
</dbReference>
<evidence type="ECO:0000313" key="14">
    <source>
        <dbReference type="EMBL" id="VFP80029.1"/>
    </source>
</evidence>
<evidence type="ECO:0000256" key="1">
    <source>
        <dbReference type="ARBA" id="ARBA00004496"/>
    </source>
</evidence>
<name>A0A451D307_9GAMM</name>
<evidence type="ECO:0000256" key="7">
    <source>
        <dbReference type="ARBA" id="ARBA00022840"/>
    </source>
</evidence>
<evidence type="ECO:0000256" key="4">
    <source>
        <dbReference type="ARBA" id="ARBA00022490"/>
    </source>
</evidence>
<dbReference type="PIRSF" id="PIRSF001549">
    <property type="entry name" value="His-tRNA_synth"/>
    <property type="match status" value="1"/>
</dbReference>
<dbReference type="InterPro" id="IPR041715">
    <property type="entry name" value="HisRS-like_core"/>
</dbReference>
<dbReference type="InterPro" id="IPR004516">
    <property type="entry name" value="HisRS/HisZ"/>
</dbReference>
<dbReference type="Gene3D" id="3.30.930.10">
    <property type="entry name" value="Bira Bifunctional Protein, Domain 2"/>
    <property type="match status" value="1"/>
</dbReference>
<dbReference type="NCBIfam" id="TIGR00442">
    <property type="entry name" value="hisS"/>
    <property type="match status" value="1"/>
</dbReference>
<dbReference type="GO" id="GO:0004821">
    <property type="term" value="F:histidine-tRNA ligase activity"/>
    <property type="evidence" value="ECO:0007669"/>
    <property type="project" value="UniProtKB-UniRule"/>
</dbReference>
<dbReference type="Gene3D" id="3.40.50.800">
    <property type="entry name" value="Anticodon-binding domain"/>
    <property type="match status" value="1"/>
</dbReference>
<feature type="binding site" evidence="12">
    <location>
        <begin position="264"/>
        <end position="265"/>
    </location>
    <ligand>
        <name>L-histidine</name>
        <dbReference type="ChEBI" id="CHEBI:57595"/>
    </ligand>
</feature>
<dbReference type="Pfam" id="PF03129">
    <property type="entry name" value="HGTP_anticodon"/>
    <property type="match status" value="1"/>
</dbReference>
<dbReference type="GO" id="GO:0006427">
    <property type="term" value="P:histidyl-tRNA aminoacylation"/>
    <property type="evidence" value="ECO:0007669"/>
    <property type="project" value="UniProtKB-UniRule"/>
</dbReference>
<feature type="binding site" evidence="12">
    <location>
        <position position="260"/>
    </location>
    <ligand>
        <name>L-histidine</name>
        <dbReference type="ChEBI" id="CHEBI:57595"/>
    </ligand>
</feature>
<comment type="subunit">
    <text evidence="3 11">Homodimer.</text>
</comment>
<evidence type="ECO:0000256" key="8">
    <source>
        <dbReference type="ARBA" id="ARBA00022917"/>
    </source>
</evidence>
<reference evidence="14 15" key="1">
    <citation type="submission" date="2019-02" db="EMBL/GenBank/DDBJ databases">
        <authorList>
            <person name="Manzano-Marin A."/>
            <person name="Manzano-Marin A."/>
        </authorList>
    </citation>
    <scope>NUCLEOTIDE SEQUENCE [LARGE SCALE GENOMIC DNA]</scope>
    <source>
        <strain evidence="14 15">ErCicuneomaculata</strain>
    </source>
</reference>
<dbReference type="PANTHER" id="PTHR43707:SF1">
    <property type="entry name" value="HISTIDINE--TRNA LIGASE, MITOCHONDRIAL-RELATED"/>
    <property type="match status" value="1"/>
</dbReference>
<evidence type="ECO:0000259" key="13">
    <source>
        <dbReference type="PROSITE" id="PS50862"/>
    </source>
</evidence>
<dbReference type="InterPro" id="IPR045864">
    <property type="entry name" value="aa-tRNA-synth_II/BPL/LPL"/>
</dbReference>
<dbReference type="InterPro" id="IPR004154">
    <property type="entry name" value="Anticodon-bd"/>
</dbReference>
<dbReference type="InterPro" id="IPR036621">
    <property type="entry name" value="Anticodon-bd_dom_sf"/>
</dbReference>
<dbReference type="PROSITE" id="PS50862">
    <property type="entry name" value="AA_TRNA_LIGASE_II"/>
    <property type="match status" value="1"/>
</dbReference>
<dbReference type="FunFam" id="3.30.930.10:FF:000005">
    <property type="entry name" value="Histidine--tRNA ligase"/>
    <property type="match status" value="1"/>
</dbReference>
<dbReference type="EMBL" id="LR217703">
    <property type="protein sequence ID" value="VFP80029.1"/>
    <property type="molecule type" value="Genomic_DNA"/>
</dbReference>
<protein>
    <recommendedName>
        <fullName evidence="11">Histidine--tRNA ligase</fullName>
        <ecNumber evidence="11">6.1.1.21</ecNumber>
    </recommendedName>
    <alternativeName>
        <fullName evidence="11">Histidyl-tRNA synthetase</fullName>
        <shortName evidence="11">HisRS</shortName>
    </alternativeName>
</protein>
<dbReference type="OrthoDB" id="9800814at2"/>
<dbReference type="SUPFAM" id="SSF55681">
    <property type="entry name" value="Class II aaRS and biotin synthetases"/>
    <property type="match status" value="1"/>
</dbReference>
<feature type="binding site" evidence="12">
    <location>
        <begin position="83"/>
        <end position="85"/>
    </location>
    <ligand>
        <name>L-histidine</name>
        <dbReference type="ChEBI" id="CHEBI:57595"/>
    </ligand>
</feature>
<dbReference type="GO" id="GO:0005524">
    <property type="term" value="F:ATP binding"/>
    <property type="evidence" value="ECO:0007669"/>
    <property type="project" value="UniProtKB-UniRule"/>
</dbReference>
<keyword evidence="4 11" id="KW-0963">Cytoplasm</keyword>
<dbReference type="HAMAP" id="MF_00127">
    <property type="entry name" value="His_tRNA_synth"/>
    <property type="match status" value="1"/>
</dbReference>
<dbReference type="RefSeq" id="WP_157993685.1">
    <property type="nucleotide sequence ID" value="NZ_LR217703.1"/>
</dbReference>
<dbReference type="CDD" id="cd00773">
    <property type="entry name" value="HisRS-like_core"/>
    <property type="match status" value="1"/>
</dbReference>
<evidence type="ECO:0000256" key="10">
    <source>
        <dbReference type="ARBA" id="ARBA00047639"/>
    </source>
</evidence>
<evidence type="ECO:0000256" key="6">
    <source>
        <dbReference type="ARBA" id="ARBA00022741"/>
    </source>
</evidence>
<evidence type="ECO:0000256" key="9">
    <source>
        <dbReference type="ARBA" id="ARBA00023146"/>
    </source>
</evidence>
<feature type="binding site" evidence="12">
    <location>
        <position position="128"/>
    </location>
    <ligand>
        <name>L-histidine</name>
        <dbReference type="ChEBI" id="CHEBI:57595"/>
    </ligand>
</feature>
<evidence type="ECO:0000256" key="3">
    <source>
        <dbReference type="ARBA" id="ARBA00011738"/>
    </source>
</evidence>
<feature type="binding site" evidence="12">
    <location>
        <position position="114"/>
    </location>
    <ligand>
        <name>L-histidine</name>
        <dbReference type="ChEBI" id="CHEBI:57595"/>
    </ligand>
</feature>
<keyword evidence="5 11" id="KW-0436">Ligase</keyword>
<feature type="binding site" evidence="12">
    <location>
        <position position="132"/>
    </location>
    <ligand>
        <name>L-histidine</name>
        <dbReference type="ChEBI" id="CHEBI:57595"/>
    </ligand>
</feature>
<keyword evidence="6 11" id="KW-0547">Nucleotide-binding</keyword>
<dbReference type="PANTHER" id="PTHR43707">
    <property type="entry name" value="HISTIDYL-TRNA SYNTHETASE"/>
    <property type="match status" value="1"/>
</dbReference>
<evidence type="ECO:0000256" key="11">
    <source>
        <dbReference type="HAMAP-Rule" id="MF_00127"/>
    </source>
</evidence>
<evidence type="ECO:0000256" key="2">
    <source>
        <dbReference type="ARBA" id="ARBA00008226"/>
    </source>
</evidence>
<accession>A0A451D307</accession>
<dbReference type="AlphaFoldDB" id="A0A451D307"/>
<organism evidence="14 15">
    <name type="scientific">Candidatus Erwinia haradaeae</name>
    <dbReference type="NCBI Taxonomy" id="1922217"/>
    <lineage>
        <taxon>Bacteria</taxon>
        <taxon>Pseudomonadati</taxon>
        <taxon>Pseudomonadota</taxon>
        <taxon>Gammaproteobacteria</taxon>
        <taxon>Enterobacterales</taxon>
        <taxon>Erwiniaceae</taxon>
        <taxon>Erwinia</taxon>
    </lineage>
</organism>
<evidence type="ECO:0000313" key="15">
    <source>
        <dbReference type="Proteomes" id="UP000294412"/>
    </source>
</evidence>
<dbReference type="SUPFAM" id="SSF52954">
    <property type="entry name" value="Class II aaRS ABD-related"/>
    <property type="match status" value="1"/>
</dbReference>
<keyword evidence="8 11" id="KW-0648">Protein biosynthesis</keyword>
<dbReference type="GO" id="GO:0005737">
    <property type="term" value="C:cytoplasm"/>
    <property type="evidence" value="ECO:0007669"/>
    <property type="project" value="UniProtKB-SubCell"/>
</dbReference>
<evidence type="ECO:0000256" key="5">
    <source>
        <dbReference type="ARBA" id="ARBA00022598"/>
    </source>
</evidence>
<comment type="subcellular location">
    <subcellularLocation>
        <location evidence="1 11">Cytoplasm</location>
    </subcellularLocation>
</comment>
<keyword evidence="7 11" id="KW-0067">ATP-binding</keyword>
<dbReference type="Proteomes" id="UP000294412">
    <property type="component" value="Chromosome"/>
</dbReference>
<comment type="catalytic activity">
    <reaction evidence="10 11">
        <text>tRNA(His) + L-histidine + ATP = L-histidyl-tRNA(His) + AMP + diphosphate + H(+)</text>
        <dbReference type="Rhea" id="RHEA:17313"/>
        <dbReference type="Rhea" id="RHEA-COMP:9665"/>
        <dbReference type="Rhea" id="RHEA-COMP:9689"/>
        <dbReference type="ChEBI" id="CHEBI:15378"/>
        <dbReference type="ChEBI" id="CHEBI:30616"/>
        <dbReference type="ChEBI" id="CHEBI:33019"/>
        <dbReference type="ChEBI" id="CHEBI:57595"/>
        <dbReference type="ChEBI" id="CHEBI:78442"/>
        <dbReference type="ChEBI" id="CHEBI:78527"/>
        <dbReference type="ChEBI" id="CHEBI:456215"/>
        <dbReference type="EC" id="6.1.1.21"/>
    </reaction>
</comment>
<sequence length="431" mass="49674">MTKKIQAIRGMHDCLPSDTSIYQYIETTLKKIFISYGFSEIRLPIVEKTNLFKHAIGNMTDVVEKEMYTFCDRHGESITLRPEGTAGCVRAGIENGFLYNNQEQRLWYSGPMFRYERPQHGRYRQFHQIGAEVFGFLGPDIDADLIIMTFRFWKLLGISKHIHLELNSIGSIESRKNYCRMLTVLFEKNIQALDIDCKRRMYSNPMRILDSKNPSVQALFHKIPPIKEYIDEESRIHFKELCRLLDISCIPYHINQRLVRGLDYYNRTVFEWVTKDLGSQGTICSGGRYDDLVKFLGGKSTNAVGFAIGLERLVLLIKAIQPKEIDTDQNIDLYLISSGTGTEDIMLLLSETLRNQLPEFTIIKNYGGGSFKKQLARANKYKARLALILGEDEISHNQCIIKNLCKGMQQKVSLTHAPFVLRELLKLLKHK</sequence>
<proteinExistence type="inferred from homology"/>
<keyword evidence="9 11" id="KW-0030">Aminoacyl-tRNA synthetase</keyword>
<gene>
    <name evidence="11 14" type="primary">hisS</name>
    <name evidence="14" type="ORF">ERCICUMA2628_509</name>
</gene>
<dbReference type="InterPro" id="IPR015807">
    <property type="entry name" value="His-tRNA-ligase"/>
</dbReference>
<evidence type="ECO:0000256" key="12">
    <source>
        <dbReference type="PIRSR" id="PIRSR001549-1"/>
    </source>
</evidence>
<feature type="domain" description="Aminoacyl-transfer RNA synthetases class-II family profile" evidence="13">
    <location>
        <begin position="1"/>
        <end position="317"/>
    </location>
</feature>
<comment type="similarity">
    <text evidence="2 11">Belongs to the class-II aminoacyl-tRNA synthetase family.</text>
</comment>